<keyword evidence="2" id="KW-0472">Membrane</keyword>
<dbReference type="InterPro" id="IPR012910">
    <property type="entry name" value="Plug_dom"/>
</dbReference>
<dbReference type="Gene3D" id="2.60.40.1120">
    <property type="entry name" value="Carboxypeptidase-like, regulatory domain"/>
    <property type="match status" value="1"/>
</dbReference>
<evidence type="ECO:0000256" key="3">
    <source>
        <dbReference type="ARBA" id="ARBA00023237"/>
    </source>
</evidence>
<sequence>MYNKVPSIALHCQKRDMQPLGSCLHLRLILCLQPKNNSIRLMKTFILSTLFSIIAPLLAFADNGLSAKIRDEKNQPVPFASVLLRKASDSTLVKGFITDENGELKAAALPQGNYTLKIQFTGYKAYSKKLGEVNANTQLDLGTIALEPISTQLNEVIVKATKPFIERQLDKTVVNVENSVMAAGNSAMEVLERSPGVIVDKDGNISLRGKQGVKVMIDGKISYLSGNDLSNFLRNLSADQISQLEIMTNPSSKYDAAGTAGIINIKMKKNVNMGMNGSVNGTIGQGVYTRSSAGLNLNYRNNGWNIFGNASYFGRNNLQHNNITRYFRAQNEVWNSTTDFPFKGTYTSMKVGADWSVNKNTTVGILFSGGLNQTTLNNGLNQSTQRNLATNAIMSKLDTYNSIDNPFHNFANNINFKHTLDSTGKELTIDLDYARYVDNNQNDYLTQWYGSEFNKIKNDSLLRTGALSNIDQYSFKSDYVLPINKNSKWGMGVKSSYVKTDNDLQFRGKTASDADYTFLNKQSNRFMYEEQIHAVYLNTERKLGKWSYQIGLRGEWTIADGKSMAYGNAASDSSFHRDFKQLFPSAFVQYEANKNHTLGLNYSRRINRPGYSDLNPFVFFLDNYTYRVGNPMLMPQLTNSFELTHTFKGAFNTTFGYSHTDDVITQLLRQDTEARKTYQTSANLAQRTSYNLSFSLPIPVTKWWTSNTDIQLNRNELTGKVDQAQINSAGNMFYINSNHTFTLKNDIKLELGGQYFSGGLEQAFNFGPGGSLNLGIQKTVLNKKGTIRINASDILYTQNPMATIKYGDIDITVKNRNDTRVVRFNFTYRFGNTAVKGARVRNTGLDAEKDRVKSAN</sequence>
<dbReference type="Pfam" id="PF13620">
    <property type="entry name" value="CarboxypepD_reg"/>
    <property type="match status" value="1"/>
</dbReference>
<dbReference type="InterPro" id="IPR008969">
    <property type="entry name" value="CarboxyPept-like_regulatory"/>
</dbReference>
<protein>
    <submittedName>
        <fullName evidence="6">TonB-dependent receptor</fullName>
    </submittedName>
</protein>
<evidence type="ECO:0000259" key="4">
    <source>
        <dbReference type="Pfam" id="PF07715"/>
    </source>
</evidence>
<keyword evidence="3" id="KW-0998">Cell outer membrane</keyword>
<dbReference type="InterPro" id="IPR036942">
    <property type="entry name" value="Beta-barrel_TonB_sf"/>
</dbReference>
<dbReference type="SUPFAM" id="SSF56935">
    <property type="entry name" value="Porins"/>
    <property type="match status" value="1"/>
</dbReference>
<dbReference type="Pfam" id="PF07715">
    <property type="entry name" value="Plug"/>
    <property type="match status" value="1"/>
</dbReference>
<gene>
    <name evidence="6" type="ORF">EWU23_08890</name>
</gene>
<dbReference type="Proteomes" id="UP001318301">
    <property type="component" value="Unassembled WGS sequence"/>
</dbReference>
<comment type="subcellular location">
    <subcellularLocation>
        <location evidence="1">Cell outer membrane</location>
    </subcellularLocation>
</comment>
<evidence type="ECO:0000256" key="1">
    <source>
        <dbReference type="ARBA" id="ARBA00004442"/>
    </source>
</evidence>
<keyword evidence="7" id="KW-1185">Reference proteome</keyword>
<evidence type="ECO:0000256" key="2">
    <source>
        <dbReference type="ARBA" id="ARBA00023136"/>
    </source>
</evidence>
<dbReference type="EMBL" id="SEWW01000005">
    <property type="protein sequence ID" value="NGZ44591.1"/>
    <property type="molecule type" value="Genomic_DNA"/>
</dbReference>
<dbReference type="PANTHER" id="PTHR40980:SF4">
    <property type="entry name" value="TONB-DEPENDENT RECEPTOR-LIKE BETA-BARREL DOMAIN-CONTAINING PROTEIN"/>
    <property type="match status" value="1"/>
</dbReference>
<reference evidence="6 7" key="1">
    <citation type="submission" date="2019-02" db="EMBL/GenBank/DDBJ databases">
        <title>Genome of a new Bacteroidetes strain.</title>
        <authorList>
            <person name="Pitt A."/>
        </authorList>
    </citation>
    <scope>NUCLEOTIDE SEQUENCE [LARGE SCALE GENOMIC DNA]</scope>
    <source>
        <strain evidence="6 7">50C-KIRBA</strain>
    </source>
</reference>
<dbReference type="PANTHER" id="PTHR40980">
    <property type="entry name" value="PLUG DOMAIN-CONTAINING PROTEIN"/>
    <property type="match status" value="1"/>
</dbReference>
<dbReference type="Gene3D" id="2.170.130.10">
    <property type="entry name" value="TonB-dependent receptor, plug domain"/>
    <property type="match status" value="1"/>
</dbReference>
<keyword evidence="6" id="KW-0675">Receptor</keyword>
<feature type="domain" description="TonB-dependent receptor plug" evidence="4">
    <location>
        <begin position="172"/>
        <end position="262"/>
    </location>
</feature>
<dbReference type="InterPro" id="IPR037066">
    <property type="entry name" value="Plug_dom_sf"/>
</dbReference>
<evidence type="ECO:0000313" key="7">
    <source>
        <dbReference type="Proteomes" id="UP001318301"/>
    </source>
</evidence>
<feature type="domain" description="Outer membrane protein beta-barrel" evidence="5">
    <location>
        <begin position="418"/>
        <end position="828"/>
    </location>
</feature>
<comment type="caution">
    <text evidence="6">The sequence shown here is derived from an EMBL/GenBank/DDBJ whole genome shotgun (WGS) entry which is preliminary data.</text>
</comment>
<accession>A0ABX0EVJ2</accession>
<dbReference type="Gene3D" id="2.40.170.20">
    <property type="entry name" value="TonB-dependent receptor, beta-barrel domain"/>
    <property type="match status" value="1"/>
</dbReference>
<evidence type="ECO:0000259" key="5">
    <source>
        <dbReference type="Pfam" id="PF14905"/>
    </source>
</evidence>
<dbReference type="InterPro" id="IPR041700">
    <property type="entry name" value="OMP_b-brl_3"/>
</dbReference>
<dbReference type="Pfam" id="PF14905">
    <property type="entry name" value="OMP_b-brl_3"/>
    <property type="match status" value="1"/>
</dbReference>
<proteinExistence type="predicted"/>
<dbReference type="SUPFAM" id="SSF49464">
    <property type="entry name" value="Carboxypeptidase regulatory domain-like"/>
    <property type="match status" value="1"/>
</dbReference>
<name>A0ABX0EVJ2_9BACT</name>
<evidence type="ECO:0000313" key="6">
    <source>
        <dbReference type="EMBL" id="NGZ44591.1"/>
    </source>
</evidence>
<organism evidence="6 7">
    <name type="scientific">Aquirufa beregesia</name>
    <dbReference type="NCBI Taxonomy" id="2516556"/>
    <lineage>
        <taxon>Bacteria</taxon>
        <taxon>Pseudomonadati</taxon>
        <taxon>Bacteroidota</taxon>
        <taxon>Cytophagia</taxon>
        <taxon>Cytophagales</taxon>
        <taxon>Flectobacillaceae</taxon>
        <taxon>Aquirufa</taxon>
    </lineage>
</organism>